<dbReference type="InterPro" id="IPR014001">
    <property type="entry name" value="Helicase_ATP-bd"/>
</dbReference>
<dbReference type="InterPro" id="IPR011545">
    <property type="entry name" value="DEAD/DEAH_box_helicase_dom"/>
</dbReference>
<keyword evidence="6" id="KW-0347">Helicase</keyword>
<dbReference type="Pfam" id="PF09369">
    <property type="entry name" value="MZB"/>
    <property type="match status" value="1"/>
</dbReference>
<proteinExistence type="predicted"/>
<dbReference type="SMART" id="SM00490">
    <property type="entry name" value="HELICc"/>
    <property type="match status" value="1"/>
</dbReference>
<dbReference type="InterPro" id="IPR001650">
    <property type="entry name" value="Helicase_C-like"/>
</dbReference>
<protein>
    <submittedName>
        <fullName evidence="6">DEAD/DEAH box helicase</fullName>
    </submittedName>
</protein>
<evidence type="ECO:0000259" key="4">
    <source>
        <dbReference type="PROSITE" id="PS51192"/>
    </source>
</evidence>
<evidence type="ECO:0000313" key="7">
    <source>
        <dbReference type="Proteomes" id="UP001500642"/>
    </source>
</evidence>
<feature type="domain" description="Helicase ATP-binding" evidence="4">
    <location>
        <begin position="66"/>
        <end position="249"/>
    </location>
</feature>
<keyword evidence="2" id="KW-0067">ATP-binding</keyword>
<dbReference type="GO" id="GO:0004386">
    <property type="term" value="F:helicase activity"/>
    <property type="evidence" value="ECO:0007669"/>
    <property type="project" value="UniProtKB-KW"/>
</dbReference>
<dbReference type="CDD" id="cd18797">
    <property type="entry name" value="SF2_C_Hrq"/>
    <property type="match status" value="1"/>
</dbReference>
<evidence type="ECO:0000256" key="2">
    <source>
        <dbReference type="ARBA" id="ARBA00022840"/>
    </source>
</evidence>
<keyword evidence="6" id="KW-0378">Hydrolase</keyword>
<evidence type="ECO:0000313" key="6">
    <source>
        <dbReference type="EMBL" id="GAA4386120.1"/>
    </source>
</evidence>
<gene>
    <name evidence="6" type="ORF">GCM10023167_08730</name>
</gene>
<dbReference type="Proteomes" id="UP001500642">
    <property type="component" value="Unassembled WGS sequence"/>
</dbReference>
<dbReference type="NCBIfam" id="TIGR03817">
    <property type="entry name" value="DECH_helic"/>
    <property type="match status" value="1"/>
</dbReference>
<evidence type="ECO:0000256" key="1">
    <source>
        <dbReference type="ARBA" id="ARBA00022741"/>
    </source>
</evidence>
<dbReference type="InterPro" id="IPR018973">
    <property type="entry name" value="MZB"/>
</dbReference>
<dbReference type="EMBL" id="BAABGL010000004">
    <property type="protein sequence ID" value="GAA4386120.1"/>
    <property type="molecule type" value="Genomic_DNA"/>
</dbReference>
<name>A0ABP8J6W8_9MICO</name>
<evidence type="ECO:0000256" key="3">
    <source>
        <dbReference type="SAM" id="MobiDB-lite"/>
    </source>
</evidence>
<dbReference type="PANTHER" id="PTHR47957">
    <property type="entry name" value="ATP-DEPENDENT HELICASE HRQ1"/>
    <property type="match status" value="1"/>
</dbReference>
<dbReference type="Pfam" id="PF00270">
    <property type="entry name" value="DEAD"/>
    <property type="match status" value="1"/>
</dbReference>
<organism evidence="6 7">
    <name type="scientific">Brevibacterium pityocampae</name>
    <dbReference type="NCBI Taxonomy" id="506594"/>
    <lineage>
        <taxon>Bacteria</taxon>
        <taxon>Bacillati</taxon>
        <taxon>Actinomycetota</taxon>
        <taxon>Actinomycetes</taxon>
        <taxon>Micrococcales</taxon>
        <taxon>Brevibacteriaceae</taxon>
        <taxon>Brevibacterium</taxon>
    </lineage>
</organism>
<dbReference type="Gene3D" id="3.40.50.300">
    <property type="entry name" value="P-loop containing nucleotide triphosphate hydrolases"/>
    <property type="match status" value="2"/>
</dbReference>
<keyword evidence="1" id="KW-0547">Nucleotide-binding</keyword>
<feature type="region of interest" description="Disordered" evidence="3">
    <location>
        <begin position="280"/>
        <end position="331"/>
    </location>
</feature>
<dbReference type="InterPro" id="IPR027417">
    <property type="entry name" value="P-loop_NTPase"/>
</dbReference>
<comment type="caution">
    <text evidence="6">The sequence shown here is derived from an EMBL/GenBank/DDBJ whole genome shotgun (WGS) entry which is preliminary data.</text>
</comment>
<evidence type="ECO:0000259" key="5">
    <source>
        <dbReference type="PROSITE" id="PS51194"/>
    </source>
</evidence>
<accession>A0ABP8J6W8</accession>
<dbReference type="CDD" id="cd17923">
    <property type="entry name" value="DEXHc_Hrq1-like"/>
    <property type="match status" value="1"/>
</dbReference>
<dbReference type="Pfam" id="PF00271">
    <property type="entry name" value="Helicase_C"/>
    <property type="match status" value="1"/>
</dbReference>
<dbReference type="Pfam" id="PF22982">
    <property type="entry name" value="WHD_HRQ1"/>
    <property type="match status" value="1"/>
</dbReference>
<dbReference type="InterPro" id="IPR055227">
    <property type="entry name" value="HRQ1_WHD"/>
</dbReference>
<dbReference type="PANTHER" id="PTHR47957:SF3">
    <property type="entry name" value="ATP-DEPENDENT HELICASE HRQ1"/>
    <property type="match status" value="1"/>
</dbReference>
<reference evidence="7" key="1">
    <citation type="journal article" date="2019" name="Int. J. Syst. Evol. Microbiol.">
        <title>The Global Catalogue of Microorganisms (GCM) 10K type strain sequencing project: providing services to taxonomists for standard genome sequencing and annotation.</title>
        <authorList>
            <consortium name="The Broad Institute Genomics Platform"/>
            <consortium name="The Broad Institute Genome Sequencing Center for Infectious Disease"/>
            <person name="Wu L."/>
            <person name="Ma J."/>
        </authorList>
    </citation>
    <scope>NUCLEOTIDE SEQUENCE [LARGE SCALE GENOMIC DNA]</scope>
    <source>
        <strain evidence="7">JCM 17808</strain>
    </source>
</reference>
<keyword evidence="7" id="KW-1185">Reference proteome</keyword>
<sequence>MSDSRSALLDLIGDFGAREDRIRHIEHFPARVGTTADWPEWADDEVVAALRSTGIDRPWTHQVAAADAAHRGEDVVIASGTASGKSLGFWLPVLDSVVRTRDEIPTRAATTLYLSPTKALAADQYEKLRSVVLRGLRPGTFDGDTSQADKAWARKHANVLFTNPDMLHRSVLPRHGYFTRWFKTLRFIVVDEAHRYRGVFGSHVALILRRLVRVARHYGADPVIVGASATMADPAAAFARITGREAIAITQDASPRAAGDFVLWEPPLLPEPWGLEWEDPDPAVVGGPGHDPFADSRGPSARESAFTPVPGPAPGTDQERAQEPTGTDASRRSTIAESADLLTDLTCAGFRSIAFIASRRGTEALAEAVRDQVARVDSTLPRTVAAYRGGYLPEERRLLETGLRNGRLRTVASTNALELGIDIAGLDAVVMAGWPGTLASLWQQAGRAGRAGQQWAAVLIARDNPLDTYVVNHPEAVFGAPVDGGVIDPGNPFVLAGHLCAAAAEIPLTEADLPQFGDTAEQVLASLAEARILRRRPAGWFWAKAEDAAALTDIRGSGGGQVRIVEESTGALLGTIEDAGAHTQSHTGAVYMHQGRTFTVRELDLDARVAFVEAASVDYSTQAKSVTEISIESTDRSITLPSGARVFTGMVEVVDQVVAYQMRQQRTGVVLAEHPLELPERTLRTQAVWFTAPPELLADAEVGRADVPGTVHAAEHAAIGLLPLFAGCDRWDVGGVSTAMHADTGMTTVFVYDGQPGGAGFAERGFDCFTDWHRATLEAIESCECISGCPSCIQSPKCGNGNEPLDKAGAVRILRALLG</sequence>
<dbReference type="SUPFAM" id="SSF52540">
    <property type="entry name" value="P-loop containing nucleoside triphosphate hydrolases"/>
    <property type="match status" value="1"/>
</dbReference>
<dbReference type="SMART" id="SM00487">
    <property type="entry name" value="DEXDc"/>
    <property type="match status" value="1"/>
</dbReference>
<feature type="domain" description="Helicase C-terminal" evidence="5">
    <location>
        <begin position="340"/>
        <end position="490"/>
    </location>
</feature>
<dbReference type="RefSeq" id="WP_345030179.1">
    <property type="nucleotide sequence ID" value="NZ_BAABGL010000004.1"/>
</dbReference>
<dbReference type="InterPro" id="IPR022307">
    <property type="entry name" value="Helicase_put_actinobac"/>
</dbReference>
<dbReference type="PROSITE" id="PS51194">
    <property type="entry name" value="HELICASE_CTER"/>
    <property type="match status" value="1"/>
</dbReference>
<dbReference type="PROSITE" id="PS51192">
    <property type="entry name" value="HELICASE_ATP_BIND_1"/>
    <property type="match status" value="1"/>
</dbReference>